<proteinExistence type="predicted"/>
<dbReference type="RefSeq" id="WP_272779655.1">
    <property type="nucleotide sequence ID" value="NZ_JAQQLI010000053.1"/>
</dbReference>
<evidence type="ECO:0000313" key="2">
    <source>
        <dbReference type="Proteomes" id="UP001165652"/>
    </source>
</evidence>
<reference evidence="1" key="1">
    <citation type="journal article" date="2023" name="Microbiol Resour">
        <title>Genome Sequences of Rhodoplanes serenus and Two Thermotolerant Strains, Rhodoplanes tepidamans and 'Rhodoplanes cryptolactis,' Further Refine the Genus.</title>
        <authorList>
            <person name="Rayyan A.A."/>
            <person name="Kyndt J.A."/>
        </authorList>
    </citation>
    <scope>NUCLEOTIDE SEQUENCE</scope>
    <source>
        <strain evidence="1">DSM 9987</strain>
    </source>
</reference>
<gene>
    <name evidence="1" type="ORF">PQJ73_24320</name>
</gene>
<comment type="caution">
    <text evidence="1">The sequence shown here is derived from an EMBL/GenBank/DDBJ whole genome shotgun (WGS) entry which is preliminary data.</text>
</comment>
<evidence type="ECO:0000313" key="1">
    <source>
        <dbReference type="EMBL" id="MDC7788822.1"/>
    </source>
</evidence>
<name>A0ABT5JGT7_RHOTP</name>
<organism evidence="1 2">
    <name type="scientific">Rhodoplanes tepidamans</name>
    <name type="common">Rhodoplanes cryptolactis</name>
    <dbReference type="NCBI Taxonomy" id="200616"/>
    <lineage>
        <taxon>Bacteria</taxon>
        <taxon>Pseudomonadati</taxon>
        <taxon>Pseudomonadota</taxon>
        <taxon>Alphaproteobacteria</taxon>
        <taxon>Hyphomicrobiales</taxon>
        <taxon>Nitrobacteraceae</taxon>
        <taxon>Rhodoplanes</taxon>
    </lineage>
</organism>
<dbReference type="EMBL" id="JAQQLI010000053">
    <property type="protein sequence ID" value="MDC7788822.1"/>
    <property type="molecule type" value="Genomic_DNA"/>
</dbReference>
<reference evidence="1" key="2">
    <citation type="submission" date="2023-02" db="EMBL/GenBank/DDBJ databases">
        <authorList>
            <person name="Rayyan A."/>
            <person name="Meyer T."/>
            <person name="Kyndt J.A."/>
        </authorList>
    </citation>
    <scope>NUCLEOTIDE SEQUENCE</scope>
    <source>
        <strain evidence="1">DSM 9987</strain>
    </source>
</reference>
<keyword evidence="2" id="KW-1185">Reference proteome</keyword>
<accession>A0ABT5JGT7</accession>
<protein>
    <submittedName>
        <fullName evidence="1">Uncharacterized protein</fullName>
    </submittedName>
</protein>
<dbReference type="Proteomes" id="UP001165652">
    <property type="component" value="Unassembled WGS sequence"/>
</dbReference>
<sequence>MSRLERLAYAAAGLVLVLGGLAWTELAAARRAGAARVAGIEAAWTSPAPDCLRWPRRAGG</sequence>